<accession>A0ACB8A7J7</accession>
<feature type="non-terminal residue" evidence="1">
    <location>
        <position position="170"/>
    </location>
</feature>
<sequence>MIGCNFLLQISEALNDATGLGTSFGGISVVFAGDFAQLPPVGQSRLYAHLDVQRLKRNKWGQNAMLGKLLWLSVTTVVLLTEVMRQAGPENVPFVQLLQRLRHGKCTAADFELLNTRLVSRVRPNWTSPGWLDAPVIVSDNDVKDKINERAAIEFAHRVGRPLHWYYCTD</sequence>
<protein>
    <submittedName>
        <fullName evidence="1">Uncharacterized protein</fullName>
    </submittedName>
</protein>
<reference evidence="1" key="1">
    <citation type="journal article" date="2021" name="New Phytol.">
        <title>Evolutionary innovations through gain and loss of genes in the ectomycorrhizal Boletales.</title>
        <authorList>
            <person name="Wu G."/>
            <person name="Miyauchi S."/>
            <person name="Morin E."/>
            <person name="Kuo A."/>
            <person name="Drula E."/>
            <person name="Varga T."/>
            <person name="Kohler A."/>
            <person name="Feng B."/>
            <person name="Cao Y."/>
            <person name="Lipzen A."/>
            <person name="Daum C."/>
            <person name="Hundley H."/>
            <person name="Pangilinan J."/>
            <person name="Johnson J."/>
            <person name="Barry K."/>
            <person name="LaButti K."/>
            <person name="Ng V."/>
            <person name="Ahrendt S."/>
            <person name="Min B."/>
            <person name="Choi I.G."/>
            <person name="Park H."/>
            <person name="Plett J.M."/>
            <person name="Magnuson J."/>
            <person name="Spatafora J.W."/>
            <person name="Nagy L.G."/>
            <person name="Henrissat B."/>
            <person name="Grigoriev I.V."/>
            <person name="Yang Z.L."/>
            <person name="Xu J."/>
            <person name="Martin F.M."/>
        </authorList>
    </citation>
    <scope>NUCLEOTIDE SEQUENCE</scope>
    <source>
        <strain evidence="1">ATCC 28755</strain>
    </source>
</reference>
<organism evidence="1 2">
    <name type="scientific">Hygrophoropsis aurantiaca</name>
    <dbReference type="NCBI Taxonomy" id="72124"/>
    <lineage>
        <taxon>Eukaryota</taxon>
        <taxon>Fungi</taxon>
        <taxon>Dikarya</taxon>
        <taxon>Basidiomycota</taxon>
        <taxon>Agaricomycotina</taxon>
        <taxon>Agaricomycetes</taxon>
        <taxon>Agaricomycetidae</taxon>
        <taxon>Boletales</taxon>
        <taxon>Coniophorineae</taxon>
        <taxon>Hygrophoropsidaceae</taxon>
        <taxon>Hygrophoropsis</taxon>
    </lineage>
</organism>
<keyword evidence="2" id="KW-1185">Reference proteome</keyword>
<gene>
    <name evidence="1" type="ORF">BJ138DRAFT_986573</name>
</gene>
<dbReference type="Proteomes" id="UP000790377">
    <property type="component" value="Unassembled WGS sequence"/>
</dbReference>
<comment type="caution">
    <text evidence="1">The sequence shown here is derived from an EMBL/GenBank/DDBJ whole genome shotgun (WGS) entry which is preliminary data.</text>
</comment>
<dbReference type="EMBL" id="MU267772">
    <property type="protein sequence ID" value="KAH7909207.1"/>
    <property type="molecule type" value="Genomic_DNA"/>
</dbReference>
<name>A0ACB8A7J7_9AGAM</name>
<proteinExistence type="predicted"/>
<evidence type="ECO:0000313" key="1">
    <source>
        <dbReference type="EMBL" id="KAH7909207.1"/>
    </source>
</evidence>
<evidence type="ECO:0000313" key="2">
    <source>
        <dbReference type="Proteomes" id="UP000790377"/>
    </source>
</evidence>